<comment type="similarity">
    <text evidence="1">Belongs to the short-chain dehydrogenases/reductases (SDR) family.</text>
</comment>
<dbReference type="InterPro" id="IPR036291">
    <property type="entry name" value="NAD(P)-bd_dom_sf"/>
</dbReference>
<name>A0A8S2FYW2_9BILA</name>
<dbReference type="AlphaFoldDB" id="A0A8S2FYW2"/>
<dbReference type="Proteomes" id="UP000682733">
    <property type="component" value="Unassembled WGS sequence"/>
</dbReference>
<evidence type="ECO:0000313" key="5">
    <source>
        <dbReference type="Proteomes" id="UP000677228"/>
    </source>
</evidence>
<evidence type="ECO:0000313" key="4">
    <source>
        <dbReference type="EMBL" id="CAF4397507.1"/>
    </source>
</evidence>
<proteinExistence type="inferred from homology"/>
<dbReference type="PANTHER" id="PTHR24322:SF736">
    <property type="entry name" value="RETINOL DEHYDROGENASE 10"/>
    <property type="match status" value="1"/>
</dbReference>
<organism evidence="3 5">
    <name type="scientific">Didymodactylos carnosus</name>
    <dbReference type="NCBI Taxonomy" id="1234261"/>
    <lineage>
        <taxon>Eukaryota</taxon>
        <taxon>Metazoa</taxon>
        <taxon>Spiralia</taxon>
        <taxon>Gnathifera</taxon>
        <taxon>Rotifera</taxon>
        <taxon>Eurotatoria</taxon>
        <taxon>Bdelloidea</taxon>
        <taxon>Philodinida</taxon>
        <taxon>Philodinidae</taxon>
        <taxon>Didymodactylos</taxon>
    </lineage>
</organism>
<dbReference type="Proteomes" id="UP000677228">
    <property type="component" value="Unassembled WGS sequence"/>
</dbReference>
<dbReference type="InterPro" id="IPR002347">
    <property type="entry name" value="SDR_fam"/>
</dbReference>
<dbReference type="PANTHER" id="PTHR24322">
    <property type="entry name" value="PKSB"/>
    <property type="match status" value="1"/>
</dbReference>
<gene>
    <name evidence="3" type="ORF">OVA965_LOCUS41647</name>
    <name evidence="4" type="ORF">TMI583_LOCUS43345</name>
</gene>
<dbReference type="SUPFAM" id="SSF51735">
    <property type="entry name" value="NAD(P)-binding Rossmann-fold domains"/>
    <property type="match status" value="1"/>
</dbReference>
<feature type="non-terminal residue" evidence="3">
    <location>
        <position position="148"/>
    </location>
</feature>
<reference evidence="3" key="1">
    <citation type="submission" date="2021-02" db="EMBL/GenBank/DDBJ databases">
        <authorList>
            <person name="Nowell W R."/>
        </authorList>
    </citation>
    <scope>NUCLEOTIDE SEQUENCE</scope>
</reference>
<accession>A0A8S2FYW2</accession>
<dbReference type="EMBL" id="CAJNOK010048614">
    <property type="protein sequence ID" value="CAF1592757.1"/>
    <property type="molecule type" value="Genomic_DNA"/>
</dbReference>
<evidence type="ECO:0000256" key="2">
    <source>
        <dbReference type="ARBA" id="ARBA00023002"/>
    </source>
</evidence>
<dbReference type="Pfam" id="PF00106">
    <property type="entry name" value="adh_short"/>
    <property type="match status" value="1"/>
</dbReference>
<evidence type="ECO:0000313" key="3">
    <source>
        <dbReference type="EMBL" id="CAF1592757.1"/>
    </source>
</evidence>
<dbReference type="EMBL" id="CAJOBA010072083">
    <property type="protein sequence ID" value="CAF4397507.1"/>
    <property type="molecule type" value="Genomic_DNA"/>
</dbReference>
<sequence length="148" mass="16712">IVFSVFPAPRKSIRNEIVLITGSGGALGRSLAIEFSKYGAFLCLWDNDDMNNQQTYQELYNEYGHRRMVCQKVDITNPDEIRRAAEKIRHDIGNVSIVVNNAGVVACKNVLDVDVEDIRKTFAVNIQSHYHEEDLSVEEVGMLQLSLL</sequence>
<evidence type="ECO:0000256" key="1">
    <source>
        <dbReference type="ARBA" id="ARBA00006484"/>
    </source>
</evidence>
<keyword evidence="2" id="KW-0560">Oxidoreductase</keyword>
<comment type="caution">
    <text evidence="3">The sequence shown here is derived from an EMBL/GenBank/DDBJ whole genome shotgun (WGS) entry which is preliminary data.</text>
</comment>
<dbReference type="GO" id="GO:0016616">
    <property type="term" value="F:oxidoreductase activity, acting on the CH-OH group of donors, NAD or NADP as acceptor"/>
    <property type="evidence" value="ECO:0007669"/>
    <property type="project" value="TreeGrafter"/>
</dbReference>
<protein>
    <submittedName>
        <fullName evidence="3">Uncharacterized protein</fullName>
    </submittedName>
</protein>
<dbReference type="Gene3D" id="3.40.50.720">
    <property type="entry name" value="NAD(P)-binding Rossmann-like Domain"/>
    <property type="match status" value="1"/>
</dbReference>
<dbReference type="PRINTS" id="PR00081">
    <property type="entry name" value="GDHRDH"/>
</dbReference>